<protein>
    <submittedName>
        <fullName evidence="1">Uncharacterized protein</fullName>
    </submittedName>
</protein>
<dbReference type="PANTHER" id="PTHR33254:SF16">
    <property type="entry name" value="BLR3842 PROTEIN"/>
    <property type="match status" value="1"/>
</dbReference>
<dbReference type="EMBL" id="UINC01170942">
    <property type="protein sequence ID" value="SVD75238.1"/>
    <property type="molecule type" value="Genomic_DNA"/>
</dbReference>
<name>A0A382XY93_9ZZZZ</name>
<dbReference type="InterPro" id="IPR036704">
    <property type="entry name" value="RraA/RraA-like_sf"/>
</dbReference>
<proteinExistence type="predicted"/>
<reference evidence="1" key="1">
    <citation type="submission" date="2018-05" db="EMBL/GenBank/DDBJ databases">
        <authorList>
            <person name="Lanie J.A."/>
            <person name="Ng W.-L."/>
            <person name="Kazmierczak K.M."/>
            <person name="Andrzejewski T.M."/>
            <person name="Davidsen T.M."/>
            <person name="Wayne K.J."/>
            <person name="Tettelin H."/>
            <person name="Glass J.I."/>
            <person name="Rusch D."/>
            <person name="Podicherti R."/>
            <person name="Tsui H.-C.T."/>
            <person name="Winkler M.E."/>
        </authorList>
    </citation>
    <scope>NUCLEOTIDE SEQUENCE</scope>
</reference>
<evidence type="ECO:0000313" key="1">
    <source>
        <dbReference type="EMBL" id="SVD75238.1"/>
    </source>
</evidence>
<accession>A0A382XY93</accession>
<gene>
    <name evidence="1" type="ORF">METZ01_LOCUS428092</name>
</gene>
<dbReference type="Gene3D" id="3.50.30.40">
    <property type="entry name" value="Ribonuclease E inhibitor RraA/RraA-like"/>
    <property type="match status" value="1"/>
</dbReference>
<organism evidence="1">
    <name type="scientific">marine metagenome</name>
    <dbReference type="NCBI Taxonomy" id="408172"/>
    <lineage>
        <taxon>unclassified sequences</taxon>
        <taxon>metagenomes</taxon>
        <taxon>ecological metagenomes</taxon>
    </lineage>
</organism>
<dbReference type="PANTHER" id="PTHR33254">
    <property type="entry name" value="4-HYDROXY-4-METHYL-2-OXOGLUTARATE ALDOLASE 3-RELATED"/>
    <property type="match status" value="1"/>
</dbReference>
<dbReference type="InterPro" id="IPR005493">
    <property type="entry name" value="RraA/RraA-like"/>
</dbReference>
<dbReference type="CDD" id="cd16841">
    <property type="entry name" value="RraA_family"/>
    <property type="match status" value="1"/>
</dbReference>
<feature type="non-terminal residue" evidence="1">
    <location>
        <position position="1"/>
    </location>
</feature>
<dbReference type="AlphaFoldDB" id="A0A382XY93"/>
<sequence length="162" mass="17079">QRNAIETTPGGYCLVNDACSNVTAGTIGDILAERLRVRGVTAVVTDGAVRDSGDLEAIDFPIYCASRAAPASLSGLYAVEVQVPIGCAGVAIFPGDIMAGDKDGVVVIPNALTNEIAEDAPNQERYEQFVRAEVTKGRSIVGLYPASDKSLSDYKKWDEGQV</sequence>
<dbReference type="SUPFAM" id="SSF89562">
    <property type="entry name" value="RraA-like"/>
    <property type="match status" value="1"/>
</dbReference>
<dbReference type="Pfam" id="PF03737">
    <property type="entry name" value="RraA-like"/>
    <property type="match status" value="1"/>
</dbReference>